<comment type="caution">
    <text evidence="2">The sequence shown here is derived from an EMBL/GenBank/DDBJ whole genome shotgun (WGS) entry which is preliminary data.</text>
</comment>
<gene>
    <name evidence="2" type="ORF">ASZ90_013255</name>
</gene>
<dbReference type="EMBL" id="LNQE01001465">
    <property type="protein sequence ID" value="KUG17074.1"/>
    <property type="molecule type" value="Genomic_DNA"/>
</dbReference>
<feature type="region of interest" description="Disordered" evidence="1">
    <location>
        <begin position="1"/>
        <end position="57"/>
    </location>
</feature>
<feature type="compositionally biased region" description="Basic and acidic residues" evidence="1">
    <location>
        <begin position="22"/>
        <end position="32"/>
    </location>
</feature>
<protein>
    <submittedName>
        <fullName evidence="2">Uncharacterized protein</fullName>
    </submittedName>
</protein>
<dbReference type="AlphaFoldDB" id="A0A0W8F902"/>
<name>A0A0W8F902_9ZZZZ</name>
<reference evidence="2" key="1">
    <citation type="journal article" date="2015" name="Proc. Natl. Acad. Sci. U.S.A.">
        <title>Networks of energetic and metabolic interactions define dynamics in microbial communities.</title>
        <authorList>
            <person name="Embree M."/>
            <person name="Liu J.K."/>
            <person name="Al-Bassam M.M."/>
            <person name="Zengler K."/>
        </authorList>
    </citation>
    <scope>NUCLEOTIDE SEQUENCE</scope>
</reference>
<evidence type="ECO:0000256" key="1">
    <source>
        <dbReference type="SAM" id="MobiDB-lite"/>
    </source>
</evidence>
<organism evidence="2">
    <name type="scientific">hydrocarbon metagenome</name>
    <dbReference type="NCBI Taxonomy" id="938273"/>
    <lineage>
        <taxon>unclassified sequences</taxon>
        <taxon>metagenomes</taxon>
        <taxon>ecological metagenomes</taxon>
    </lineage>
</organism>
<proteinExistence type="predicted"/>
<sequence>MCTGSGVAGPRESKNELANQRKSGDRSPESRRGTIHPTSKESGIPCPYTPSFLRRSS</sequence>
<accession>A0A0W8F902</accession>
<evidence type="ECO:0000313" key="2">
    <source>
        <dbReference type="EMBL" id="KUG17074.1"/>
    </source>
</evidence>